<keyword evidence="16" id="KW-1133">Transmembrane helix</keyword>
<keyword evidence="5" id="KW-0716">Sensory transduction</keyword>
<reference evidence="19 20" key="1">
    <citation type="journal article" date="2018" name="Arch. Microbiol.">
        <title>New insights into the metabolic potential of the phototrophic purple bacterium Rhodopila globiformis DSM 161(T) from its draft genome sequence and evidence for a vanadium-dependent nitrogenase.</title>
        <authorList>
            <person name="Imhoff J.F."/>
            <person name="Rahn T."/>
            <person name="Kunzel S."/>
            <person name="Neulinger S.C."/>
        </authorList>
    </citation>
    <scope>NUCLEOTIDE SEQUENCE [LARGE SCALE GENOMIC DNA]</scope>
    <source>
        <strain evidence="19 20">DSM 161</strain>
    </source>
</reference>
<evidence type="ECO:0000259" key="17">
    <source>
        <dbReference type="PROSITE" id="PS50112"/>
    </source>
</evidence>
<comment type="caution">
    <text evidence="19">The sequence shown here is derived from an EMBL/GenBank/DDBJ whole genome shotgun (WGS) entry which is preliminary data.</text>
</comment>
<gene>
    <name evidence="19" type="ORF">CCS01_28840</name>
</gene>
<dbReference type="AlphaFoldDB" id="A0A2S6MX05"/>
<keyword evidence="11" id="KW-0418">Kinase</keyword>
<evidence type="ECO:0000256" key="14">
    <source>
        <dbReference type="ARBA" id="ARBA00023026"/>
    </source>
</evidence>
<evidence type="ECO:0000256" key="10">
    <source>
        <dbReference type="ARBA" id="ARBA00022741"/>
    </source>
</evidence>
<dbReference type="SMART" id="SM00911">
    <property type="entry name" value="HWE_HK"/>
    <property type="match status" value="1"/>
</dbReference>
<sequence>MLALATLGRQIRSGGRLHALVAVAAAGLLLLPGLWLVHGFARSGAAGVPSAEPARAVQRAGETVRSTLKDVELAQRGYLLTGDPADLKTYTMARARLDAGVARLTGAAAAAPEWATIARRIRSLAADEAAALDHAIGLYQSGRTDAARTMAVRGDDQRTGDAIDAELGALRADASASTENARRQAAIPALAAPAGLAIGGALLLGYLALTRRRARRAADAPLPGYTSLDQTLGLLPGILRHPDGRIIAWGPGAERLYGYPAAEAIGEISHVLLRTTFPVPLAEIQAALRRDGQWRGELVHRRRDGTTIAVVTSWTLRPAGRHGPDLVVEMCNDVTALWQAEVAVRASEERLRAATAAAGVGLVLVNRAHRYRFANEAYADILDLPSPDIVGQRVADVLTPMYADQIRPRLERAFEGERVVYELVKPAVPGRQGERHYTVTYELSRIATDEPVVVVVITEITGRVAAMRALEDRERTLQLALEASELGIWRCEAAQTGAAPDWDARCKAIFGFPPDQPVTVESWKNAVPAEHWDSVEAALHRALSPDDPQDDCACDYPVVHRDGTRRWVAAVGRAFFQPDPGAPSGRRVVRIIGTMRDVTRARQEAQERQRNNELLQTILTTAPGLIYAKDQTGRYLVANPPVLALFGKTLADIQGRTDRQIFGASAEAEALMQADRRVMAAGNAEVMEELFGEDDGQPRVWLSTKTPLRCIDGSIAGTVGVSLEITERKRFESRLQLMVHELNHRVKNTLATVQAIAANSLRDADGPTRRTFESRLLALAAAHDVLTRESWTGASMDEVVASALAPFGGAAGGRFRVAGPPVRLVPRAALALSMGLHELATNAAKYGALMGEAGTVTMRWLVCDGCFRLDWSEQGGPAVLPPARRGFGTRLVERGIARDLGGTAVLSFEPGGVCCVIRAPLESIASSAQILRLPNVGGRANGR</sequence>
<dbReference type="NCBIfam" id="TIGR00229">
    <property type="entry name" value="sensory_box"/>
    <property type="match status" value="3"/>
</dbReference>
<dbReference type="InterPro" id="IPR001610">
    <property type="entry name" value="PAC"/>
</dbReference>
<evidence type="ECO:0000256" key="15">
    <source>
        <dbReference type="ARBA" id="ARBA00023170"/>
    </source>
</evidence>
<proteinExistence type="predicted"/>
<dbReference type="SMART" id="SM00091">
    <property type="entry name" value="PAS"/>
    <property type="match status" value="4"/>
</dbReference>
<dbReference type="Pfam" id="PF08448">
    <property type="entry name" value="PAS_4"/>
    <property type="match status" value="2"/>
</dbReference>
<evidence type="ECO:0000256" key="3">
    <source>
        <dbReference type="ARBA" id="ARBA00022543"/>
    </source>
</evidence>
<dbReference type="GO" id="GO:0004673">
    <property type="term" value="F:protein histidine kinase activity"/>
    <property type="evidence" value="ECO:0007669"/>
    <property type="project" value="UniProtKB-EC"/>
</dbReference>
<feature type="domain" description="PAC" evidence="18">
    <location>
        <begin position="685"/>
        <end position="737"/>
    </location>
</feature>
<keyword evidence="9" id="KW-0677">Repeat</keyword>
<keyword evidence="12" id="KW-0067">ATP-binding</keyword>
<evidence type="ECO:0000259" key="18">
    <source>
        <dbReference type="PROSITE" id="PS50113"/>
    </source>
</evidence>
<comment type="catalytic activity">
    <reaction evidence="1">
        <text>ATP + protein L-histidine = ADP + protein N-phospho-L-histidine.</text>
        <dbReference type="EC" id="2.7.13.3"/>
    </reaction>
</comment>
<dbReference type="InterPro" id="IPR000014">
    <property type="entry name" value="PAS"/>
</dbReference>
<dbReference type="GO" id="GO:0005524">
    <property type="term" value="F:ATP binding"/>
    <property type="evidence" value="ECO:0007669"/>
    <property type="project" value="UniProtKB-KW"/>
</dbReference>
<dbReference type="Gene3D" id="3.30.565.10">
    <property type="entry name" value="Histidine kinase-like ATPase, C-terminal domain"/>
    <property type="match status" value="1"/>
</dbReference>
<accession>A0A2S6MX05</accession>
<evidence type="ECO:0000313" key="20">
    <source>
        <dbReference type="Proteomes" id="UP000239724"/>
    </source>
</evidence>
<dbReference type="PANTHER" id="PTHR41523:SF7">
    <property type="entry name" value="HISTIDINE KINASE"/>
    <property type="match status" value="1"/>
</dbReference>
<feature type="domain" description="PAS" evidence="17">
    <location>
        <begin position="347"/>
        <end position="417"/>
    </location>
</feature>
<dbReference type="Pfam" id="PF07536">
    <property type="entry name" value="HWE_HK"/>
    <property type="match status" value="1"/>
</dbReference>
<evidence type="ECO:0000256" key="1">
    <source>
        <dbReference type="ARBA" id="ARBA00000085"/>
    </source>
</evidence>
<dbReference type="Pfam" id="PF05227">
    <property type="entry name" value="CHASE3"/>
    <property type="match status" value="1"/>
</dbReference>
<dbReference type="InterPro" id="IPR013656">
    <property type="entry name" value="PAS_4"/>
</dbReference>
<dbReference type="EC" id="2.7.13.3" evidence="2"/>
<evidence type="ECO:0000256" key="6">
    <source>
        <dbReference type="ARBA" id="ARBA00022630"/>
    </source>
</evidence>
<keyword evidence="7" id="KW-0288">FMN</keyword>
<evidence type="ECO:0000256" key="13">
    <source>
        <dbReference type="ARBA" id="ARBA00022991"/>
    </source>
</evidence>
<keyword evidence="8" id="KW-0808">Transferase</keyword>
<dbReference type="GO" id="GO:0009881">
    <property type="term" value="F:photoreceptor activity"/>
    <property type="evidence" value="ECO:0007669"/>
    <property type="project" value="UniProtKB-KW"/>
</dbReference>
<evidence type="ECO:0000256" key="7">
    <source>
        <dbReference type="ARBA" id="ARBA00022643"/>
    </source>
</evidence>
<keyword evidence="3" id="KW-0600">Photoreceptor protein</keyword>
<dbReference type="PANTHER" id="PTHR41523">
    <property type="entry name" value="TWO-COMPONENT SYSTEM SENSOR PROTEIN"/>
    <property type="match status" value="1"/>
</dbReference>
<dbReference type="Pfam" id="PF13426">
    <property type="entry name" value="PAS_9"/>
    <property type="match status" value="1"/>
</dbReference>
<keyword evidence="16" id="KW-0472">Membrane</keyword>
<evidence type="ECO:0000256" key="8">
    <source>
        <dbReference type="ARBA" id="ARBA00022679"/>
    </source>
</evidence>
<feature type="domain" description="PAS" evidence="17">
    <location>
        <begin position="611"/>
        <end position="657"/>
    </location>
</feature>
<evidence type="ECO:0000256" key="2">
    <source>
        <dbReference type="ARBA" id="ARBA00012438"/>
    </source>
</evidence>
<dbReference type="PROSITE" id="PS50112">
    <property type="entry name" value="PAS"/>
    <property type="match status" value="3"/>
</dbReference>
<dbReference type="InterPro" id="IPR036890">
    <property type="entry name" value="HATPase_C_sf"/>
</dbReference>
<dbReference type="InterPro" id="IPR000700">
    <property type="entry name" value="PAS-assoc_C"/>
</dbReference>
<dbReference type="PROSITE" id="PS50113">
    <property type="entry name" value="PAC"/>
    <property type="match status" value="2"/>
</dbReference>
<protein>
    <recommendedName>
        <fullName evidence="2">histidine kinase</fullName>
        <ecNumber evidence="2">2.7.13.3</ecNumber>
    </recommendedName>
</protein>
<evidence type="ECO:0000256" key="16">
    <source>
        <dbReference type="SAM" id="Phobius"/>
    </source>
</evidence>
<evidence type="ECO:0000256" key="5">
    <source>
        <dbReference type="ARBA" id="ARBA00022606"/>
    </source>
</evidence>
<keyword evidence="13" id="KW-0157">Chromophore</keyword>
<dbReference type="CDD" id="cd00130">
    <property type="entry name" value="PAS"/>
    <property type="match status" value="3"/>
</dbReference>
<dbReference type="SUPFAM" id="SSF55785">
    <property type="entry name" value="PYP-like sensor domain (PAS domain)"/>
    <property type="match status" value="4"/>
</dbReference>
<dbReference type="InterPro" id="IPR011102">
    <property type="entry name" value="Sig_transdc_His_kinase_HWE"/>
</dbReference>
<feature type="transmembrane region" description="Helical" evidence="16">
    <location>
        <begin position="185"/>
        <end position="209"/>
    </location>
</feature>
<keyword evidence="20" id="KW-1185">Reference proteome</keyword>
<dbReference type="Proteomes" id="UP000239724">
    <property type="component" value="Unassembled WGS sequence"/>
</dbReference>
<dbReference type="CDD" id="cd19410">
    <property type="entry name" value="HK9-like_sensor"/>
    <property type="match status" value="1"/>
</dbReference>
<keyword evidence="4" id="KW-0597">Phosphoprotein</keyword>
<name>A0A2S6MX05_RHOGL</name>
<evidence type="ECO:0000256" key="12">
    <source>
        <dbReference type="ARBA" id="ARBA00022840"/>
    </source>
</evidence>
<dbReference type="InterPro" id="IPR007891">
    <property type="entry name" value="CHASE3"/>
</dbReference>
<dbReference type="InterPro" id="IPR035965">
    <property type="entry name" value="PAS-like_dom_sf"/>
</dbReference>
<dbReference type="EMBL" id="NHRY01000264">
    <property type="protein sequence ID" value="PPQ26887.1"/>
    <property type="molecule type" value="Genomic_DNA"/>
</dbReference>
<dbReference type="Pfam" id="PF08447">
    <property type="entry name" value="PAS_3"/>
    <property type="match status" value="1"/>
</dbReference>
<keyword evidence="15" id="KW-0675">Receptor</keyword>
<keyword evidence="6" id="KW-0285">Flavoprotein</keyword>
<evidence type="ECO:0000256" key="11">
    <source>
        <dbReference type="ARBA" id="ARBA00022777"/>
    </source>
</evidence>
<evidence type="ECO:0000313" key="19">
    <source>
        <dbReference type="EMBL" id="PPQ26887.1"/>
    </source>
</evidence>
<dbReference type="Gene3D" id="3.30.450.20">
    <property type="entry name" value="PAS domain"/>
    <property type="match status" value="4"/>
</dbReference>
<feature type="domain" description="PAC" evidence="18">
    <location>
        <begin position="552"/>
        <end position="610"/>
    </location>
</feature>
<dbReference type="SMART" id="SM00086">
    <property type="entry name" value="PAC"/>
    <property type="match status" value="2"/>
</dbReference>
<keyword evidence="10" id="KW-0547">Nucleotide-binding</keyword>
<feature type="domain" description="PAS" evidence="17">
    <location>
        <begin position="243"/>
        <end position="267"/>
    </location>
</feature>
<evidence type="ECO:0000256" key="4">
    <source>
        <dbReference type="ARBA" id="ARBA00022553"/>
    </source>
</evidence>
<organism evidence="19 20">
    <name type="scientific">Rhodopila globiformis</name>
    <name type="common">Rhodopseudomonas globiformis</name>
    <dbReference type="NCBI Taxonomy" id="1071"/>
    <lineage>
        <taxon>Bacteria</taxon>
        <taxon>Pseudomonadati</taxon>
        <taxon>Pseudomonadota</taxon>
        <taxon>Alphaproteobacteria</taxon>
        <taxon>Acetobacterales</taxon>
        <taxon>Acetobacteraceae</taxon>
        <taxon>Rhodopila</taxon>
    </lineage>
</organism>
<evidence type="ECO:0000256" key="9">
    <source>
        <dbReference type="ARBA" id="ARBA00022737"/>
    </source>
</evidence>
<keyword evidence="16" id="KW-0812">Transmembrane</keyword>
<keyword evidence="14" id="KW-0843">Virulence</keyword>
<dbReference type="SUPFAM" id="SSF55874">
    <property type="entry name" value="ATPase domain of HSP90 chaperone/DNA topoisomerase II/histidine kinase"/>
    <property type="match status" value="1"/>
</dbReference>
<dbReference type="InterPro" id="IPR013655">
    <property type="entry name" value="PAS_fold_3"/>
</dbReference>